<evidence type="ECO:0000256" key="12">
    <source>
        <dbReference type="SAM" id="Phobius"/>
    </source>
</evidence>
<comment type="catalytic activity">
    <reaction evidence="1">
        <text>S-ubiquitinyl-[E2 ubiquitin-conjugating enzyme]-L-cysteine + [acceptor protein]-L-lysine = [E2 ubiquitin-conjugating enzyme]-L-cysteine + N(6)-ubiquitinyl-[acceptor protein]-L-lysine.</text>
        <dbReference type="EC" id="2.3.2.27"/>
    </reaction>
</comment>
<evidence type="ECO:0000256" key="10">
    <source>
        <dbReference type="ARBA" id="ARBA00022989"/>
    </source>
</evidence>
<keyword evidence="11 12" id="KW-0472">Membrane</keyword>
<evidence type="ECO:0000256" key="5">
    <source>
        <dbReference type="ARBA" id="ARBA00022692"/>
    </source>
</evidence>
<evidence type="ECO:0000256" key="7">
    <source>
        <dbReference type="ARBA" id="ARBA00022771"/>
    </source>
</evidence>
<evidence type="ECO:0000256" key="6">
    <source>
        <dbReference type="ARBA" id="ARBA00022723"/>
    </source>
</evidence>
<keyword evidence="5 12" id="KW-0812">Transmembrane</keyword>
<dbReference type="GO" id="GO:0008270">
    <property type="term" value="F:zinc ion binding"/>
    <property type="evidence" value="ECO:0007669"/>
    <property type="project" value="UniProtKB-KW"/>
</dbReference>
<keyword evidence="9" id="KW-0862">Zinc</keyword>
<comment type="caution">
    <text evidence="14">The sequence shown here is derived from an EMBL/GenBank/DDBJ whole genome shotgun (WGS) entry which is preliminary data.</text>
</comment>
<evidence type="ECO:0000256" key="3">
    <source>
        <dbReference type="ARBA" id="ARBA00012483"/>
    </source>
</evidence>
<evidence type="ECO:0000259" key="13">
    <source>
        <dbReference type="PROSITE" id="PS50222"/>
    </source>
</evidence>
<keyword evidence="8" id="KW-0833">Ubl conjugation pathway</keyword>
<dbReference type="GO" id="GO:0061630">
    <property type="term" value="F:ubiquitin protein ligase activity"/>
    <property type="evidence" value="ECO:0007669"/>
    <property type="project" value="UniProtKB-EC"/>
</dbReference>
<dbReference type="InterPro" id="IPR002048">
    <property type="entry name" value="EF_hand_dom"/>
</dbReference>
<keyword evidence="4" id="KW-0808">Transferase</keyword>
<dbReference type="RefSeq" id="WP_160343753.1">
    <property type="nucleotide sequence ID" value="NZ_WKJZ01000001.1"/>
</dbReference>
<dbReference type="GO" id="GO:0016020">
    <property type="term" value="C:membrane"/>
    <property type="evidence" value="ECO:0007669"/>
    <property type="project" value="UniProtKB-SubCell"/>
</dbReference>
<evidence type="ECO:0000313" key="14">
    <source>
        <dbReference type="EMBL" id="MVW74826.1"/>
    </source>
</evidence>
<dbReference type="Proteomes" id="UP000429555">
    <property type="component" value="Unassembled WGS sequence"/>
</dbReference>
<dbReference type="InterPro" id="IPR018247">
    <property type="entry name" value="EF_Hand_1_Ca_BS"/>
</dbReference>
<dbReference type="EMBL" id="WKJZ01000001">
    <property type="protein sequence ID" value="MVW74826.1"/>
    <property type="molecule type" value="Genomic_DNA"/>
</dbReference>
<dbReference type="PROSITE" id="PS50222">
    <property type="entry name" value="EF_HAND_2"/>
    <property type="match status" value="1"/>
</dbReference>
<dbReference type="AlphaFoldDB" id="A0A6I4KWD2"/>
<keyword evidence="7" id="KW-0863">Zinc-finger</keyword>
<gene>
    <name evidence="14" type="ORF">GJV18_05800</name>
</gene>
<evidence type="ECO:0000256" key="9">
    <source>
        <dbReference type="ARBA" id="ARBA00022833"/>
    </source>
</evidence>
<dbReference type="GO" id="GO:0016567">
    <property type="term" value="P:protein ubiquitination"/>
    <property type="evidence" value="ECO:0007669"/>
    <property type="project" value="InterPro"/>
</dbReference>
<dbReference type="GO" id="GO:0005509">
    <property type="term" value="F:calcium ion binding"/>
    <property type="evidence" value="ECO:0007669"/>
    <property type="project" value="InterPro"/>
</dbReference>
<name>A0A6I4KWD2_9PSED</name>
<feature type="domain" description="EF-hand" evidence="13">
    <location>
        <begin position="196"/>
        <end position="231"/>
    </location>
</feature>
<keyword evidence="6" id="KW-0479">Metal-binding</keyword>
<proteinExistence type="predicted"/>
<dbReference type="Pfam" id="PF12483">
    <property type="entry name" value="GIDE"/>
    <property type="match status" value="1"/>
</dbReference>
<feature type="transmembrane region" description="Helical" evidence="12">
    <location>
        <begin position="271"/>
        <end position="293"/>
    </location>
</feature>
<protein>
    <recommendedName>
        <fullName evidence="3">RING-type E3 ubiquitin transferase</fullName>
        <ecNumber evidence="3">2.3.2.27</ecNumber>
    </recommendedName>
</protein>
<keyword evidence="15" id="KW-1185">Reference proteome</keyword>
<evidence type="ECO:0000256" key="2">
    <source>
        <dbReference type="ARBA" id="ARBA00004141"/>
    </source>
</evidence>
<organism evidence="14 15">
    <name type="scientific">Pseudomonas xionganensis</name>
    <dbReference type="NCBI Taxonomy" id="2654845"/>
    <lineage>
        <taxon>Bacteria</taxon>
        <taxon>Pseudomonadati</taxon>
        <taxon>Pseudomonadota</taxon>
        <taxon>Gammaproteobacteria</taxon>
        <taxon>Pseudomonadales</taxon>
        <taxon>Pseudomonadaceae</taxon>
        <taxon>Pseudomonas</taxon>
    </lineage>
</organism>
<keyword evidence="10 12" id="KW-1133">Transmembrane helix</keyword>
<dbReference type="InterPro" id="IPR022170">
    <property type="entry name" value="MUL1-like"/>
</dbReference>
<evidence type="ECO:0000256" key="11">
    <source>
        <dbReference type="ARBA" id="ARBA00023136"/>
    </source>
</evidence>
<sequence>MTAEGQIIGLVCSGAASLAGGWWFIRRFAQARHLLDTPTSKIRSAAQGYAEFYGVLVASEQPALLGPLTQTSCLWWRYKIEEYKSNGKNRSWRVLESGSSDAWLQLQDSTGNCLIDPRGAEVRPATRQVWQGNQRHPLGSAKSAWAALFSAGKRYRYTEERLHVGQPLYAIGDFRSHGGGRQAFDLNAAKGEVIRQWKGDFAGLLQRFDHDGNGQLDEQEWQRVQVAAGLEAEQRRREQSLQPVQHRLGKPAERQPFILSCAGEDELVRRFYWQAAGGALLCMIGALAFAWLLGVERF</sequence>
<accession>A0A6I4KWD2</accession>
<evidence type="ECO:0000313" key="15">
    <source>
        <dbReference type="Proteomes" id="UP000429555"/>
    </source>
</evidence>
<comment type="subcellular location">
    <subcellularLocation>
        <location evidence="2">Membrane</location>
        <topology evidence="2">Multi-pass membrane protein</topology>
    </subcellularLocation>
</comment>
<evidence type="ECO:0000256" key="1">
    <source>
        <dbReference type="ARBA" id="ARBA00000900"/>
    </source>
</evidence>
<reference evidence="14 15" key="1">
    <citation type="submission" date="2019-11" db="EMBL/GenBank/DDBJ databases">
        <title>Pseudomonas flavidum sp. nov., isolated from Baiyang Lake.</title>
        <authorList>
            <person name="Zhao Y."/>
        </authorList>
    </citation>
    <scope>NUCLEOTIDE SEQUENCE [LARGE SCALE GENOMIC DNA]</scope>
    <source>
        <strain evidence="15">R-22-3 w-18</strain>
    </source>
</reference>
<dbReference type="EC" id="2.3.2.27" evidence="3"/>
<feature type="transmembrane region" description="Helical" evidence="12">
    <location>
        <begin position="6"/>
        <end position="25"/>
    </location>
</feature>
<dbReference type="PROSITE" id="PS00018">
    <property type="entry name" value="EF_HAND_1"/>
    <property type="match status" value="1"/>
</dbReference>
<evidence type="ECO:0000256" key="8">
    <source>
        <dbReference type="ARBA" id="ARBA00022786"/>
    </source>
</evidence>
<evidence type="ECO:0000256" key="4">
    <source>
        <dbReference type="ARBA" id="ARBA00022679"/>
    </source>
</evidence>